<keyword evidence="4 11" id="KW-0808">Transferase</keyword>
<dbReference type="AlphaFoldDB" id="A0A545TSU9"/>
<evidence type="ECO:0000259" key="9">
    <source>
        <dbReference type="PROSITE" id="PS51449"/>
    </source>
</evidence>
<dbReference type="SUPFAM" id="SSF102114">
    <property type="entry name" value="Radical SAM enzymes"/>
    <property type="match status" value="1"/>
</dbReference>
<dbReference type="CDD" id="cd01335">
    <property type="entry name" value="Radical_SAM"/>
    <property type="match status" value="1"/>
</dbReference>
<gene>
    <name evidence="11" type="primary">mtaB</name>
    <name evidence="11" type="ORF">FLL46_26620</name>
</gene>
<organism evidence="11 12">
    <name type="scientific">Aliikangiella coralliicola</name>
    <dbReference type="NCBI Taxonomy" id="2592383"/>
    <lineage>
        <taxon>Bacteria</taxon>
        <taxon>Pseudomonadati</taxon>
        <taxon>Pseudomonadota</taxon>
        <taxon>Gammaproteobacteria</taxon>
        <taxon>Oceanospirillales</taxon>
        <taxon>Pleioneaceae</taxon>
        <taxon>Aliikangiella</taxon>
    </lineage>
</organism>
<dbReference type="InterPro" id="IPR006467">
    <property type="entry name" value="MiaB-like_bact"/>
</dbReference>
<keyword evidence="3" id="KW-0963">Cytoplasm</keyword>
<dbReference type="PROSITE" id="PS51449">
    <property type="entry name" value="MTTASE_N"/>
    <property type="match status" value="1"/>
</dbReference>
<dbReference type="SFLD" id="SFLDG01082">
    <property type="entry name" value="B12-binding_domain_containing"/>
    <property type="match status" value="1"/>
</dbReference>
<dbReference type="GO" id="GO:0046872">
    <property type="term" value="F:metal ion binding"/>
    <property type="evidence" value="ECO:0007669"/>
    <property type="project" value="UniProtKB-KW"/>
</dbReference>
<evidence type="ECO:0000313" key="11">
    <source>
        <dbReference type="EMBL" id="TQV80294.1"/>
    </source>
</evidence>
<dbReference type="GO" id="GO:0051539">
    <property type="term" value="F:4 iron, 4 sulfur cluster binding"/>
    <property type="evidence" value="ECO:0007669"/>
    <property type="project" value="UniProtKB-KW"/>
</dbReference>
<evidence type="ECO:0000256" key="5">
    <source>
        <dbReference type="ARBA" id="ARBA00022691"/>
    </source>
</evidence>
<keyword evidence="8" id="KW-0411">Iron-sulfur</keyword>
<dbReference type="InterPro" id="IPR058240">
    <property type="entry name" value="rSAM_sf"/>
</dbReference>
<dbReference type="SFLD" id="SFLDG01061">
    <property type="entry name" value="methylthiotransferase"/>
    <property type="match status" value="1"/>
</dbReference>
<dbReference type="InterPro" id="IPR013848">
    <property type="entry name" value="Methylthiotransferase_N"/>
</dbReference>
<dbReference type="Gene3D" id="3.40.50.12160">
    <property type="entry name" value="Methylthiotransferase, N-terminal domain"/>
    <property type="match status" value="1"/>
</dbReference>
<reference evidence="11 12" key="1">
    <citation type="submission" date="2019-07" db="EMBL/GenBank/DDBJ databases">
        <title>Draft genome for Aliikangiella sp. M105.</title>
        <authorList>
            <person name="Wang G."/>
        </authorList>
    </citation>
    <scope>NUCLEOTIDE SEQUENCE [LARGE SCALE GENOMIC DNA]</scope>
    <source>
        <strain evidence="11 12">M105</strain>
    </source>
</reference>
<dbReference type="NCBIfam" id="TIGR00089">
    <property type="entry name" value="MiaB/RimO family radical SAM methylthiotransferase"/>
    <property type="match status" value="1"/>
</dbReference>
<dbReference type="InterPro" id="IPR023404">
    <property type="entry name" value="rSAM_horseshoe"/>
</dbReference>
<dbReference type="PROSITE" id="PS51918">
    <property type="entry name" value="RADICAL_SAM"/>
    <property type="match status" value="1"/>
</dbReference>
<evidence type="ECO:0000256" key="7">
    <source>
        <dbReference type="ARBA" id="ARBA00023004"/>
    </source>
</evidence>
<dbReference type="Pfam" id="PF00919">
    <property type="entry name" value="UPF0004"/>
    <property type="match status" value="1"/>
</dbReference>
<name>A0A545TSU9_9GAMM</name>
<dbReference type="GO" id="GO:0035598">
    <property type="term" value="F:tRNA (N(6)-L-threonylcarbamoyladenosine(37)-C(2))-methylthiotransferase activity"/>
    <property type="evidence" value="ECO:0007669"/>
    <property type="project" value="TreeGrafter"/>
</dbReference>
<evidence type="ECO:0000256" key="8">
    <source>
        <dbReference type="ARBA" id="ARBA00023014"/>
    </source>
</evidence>
<dbReference type="OrthoDB" id="9805215at2"/>
<dbReference type="RefSeq" id="WP_142935442.1">
    <property type="nucleotide sequence ID" value="NZ_ML660174.1"/>
</dbReference>
<evidence type="ECO:0000256" key="1">
    <source>
        <dbReference type="ARBA" id="ARBA00001966"/>
    </source>
</evidence>
<dbReference type="SMART" id="SM00729">
    <property type="entry name" value="Elp3"/>
    <property type="match status" value="1"/>
</dbReference>
<sequence length="446" mass="50873">MEVFLTALGCRLNEAELQMWADEFSREGMSISRQLDDVDLMVINTCAVTSEAARKSRQTIRKLHRKNPQAKLVVTGCYASLEKQQAEEILGVDLIVSNADKKELPSLAKELVESNSMPFAATEPEESALFVRNKERAFIKIQDGCRYRCTYCIVTVARGDESSRTIDELIDEISRLEKEGVNEIVLTGVHVGGYGSDLGTSLYELVVAILEKTQIPRIRFASVEPWDLPENFFELFRNERLMPHMHLPIQSGSNRILRKMSRRCKSETFLKLVEKAREVIPEFNVTTDIIVGFPGETQEDFELSQQIIGQANFGHVHIFSYSDREGTKAARLPEKIDNETKKKRSQQLHKLAANAKQQNMMSMIGQRQNILWEGKASRTEEGRFRFFGHTENYHKIFLDIDQHIDIANQVIPCEVVDYDAQTQTLVAKAMSELESQNQNKLIVKQL</sequence>
<evidence type="ECO:0000259" key="10">
    <source>
        <dbReference type="PROSITE" id="PS51918"/>
    </source>
</evidence>
<evidence type="ECO:0000256" key="3">
    <source>
        <dbReference type="ARBA" id="ARBA00022490"/>
    </source>
</evidence>
<evidence type="ECO:0000256" key="6">
    <source>
        <dbReference type="ARBA" id="ARBA00022723"/>
    </source>
</evidence>
<comment type="caution">
    <text evidence="11">The sequence shown here is derived from an EMBL/GenBank/DDBJ whole genome shotgun (WGS) entry which is preliminary data.</text>
</comment>
<dbReference type="InterPro" id="IPR038135">
    <property type="entry name" value="Methylthiotransferase_N_sf"/>
</dbReference>
<dbReference type="InterPro" id="IPR005839">
    <property type="entry name" value="Methylthiotransferase"/>
</dbReference>
<dbReference type="Pfam" id="PF04055">
    <property type="entry name" value="Radical_SAM"/>
    <property type="match status" value="1"/>
</dbReference>
<evidence type="ECO:0000313" key="12">
    <source>
        <dbReference type="Proteomes" id="UP000315439"/>
    </source>
</evidence>
<evidence type="ECO:0000256" key="4">
    <source>
        <dbReference type="ARBA" id="ARBA00022679"/>
    </source>
</evidence>
<comment type="cofactor">
    <cofactor evidence="1">
        <name>[4Fe-4S] cluster</name>
        <dbReference type="ChEBI" id="CHEBI:49883"/>
    </cofactor>
</comment>
<proteinExistence type="predicted"/>
<keyword evidence="2" id="KW-0004">4Fe-4S</keyword>
<keyword evidence="12" id="KW-1185">Reference proteome</keyword>
<feature type="domain" description="Radical SAM core" evidence="10">
    <location>
        <begin position="131"/>
        <end position="359"/>
    </location>
</feature>
<feature type="domain" description="MTTase N-terminal" evidence="9">
    <location>
        <begin position="1"/>
        <end position="113"/>
    </location>
</feature>
<dbReference type="Proteomes" id="UP000315439">
    <property type="component" value="Unassembled WGS sequence"/>
</dbReference>
<evidence type="ECO:0000256" key="2">
    <source>
        <dbReference type="ARBA" id="ARBA00022485"/>
    </source>
</evidence>
<dbReference type="PANTHER" id="PTHR11918">
    <property type="entry name" value="RADICAL SAM PROTEINS"/>
    <property type="match status" value="1"/>
</dbReference>
<dbReference type="Gene3D" id="3.80.30.20">
    <property type="entry name" value="tm_1862 like domain"/>
    <property type="match status" value="1"/>
</dbReference>
<protein>
    <submittedName>
        <fullName evidence="11">tRNA (N(6)-L-threonylcarbamoyladenosine(37)-C(2))-methylthiotransferase MtaB</fullName>
    </submittedName>
</protein>
<keyword evidence="5" id="KW-0949">S-adenosyl-L-methionine</keyword>
<keyword evidence="6" id="KW-0479">Metal-binding</keyword>
<dbReference type="InterPro" id="IPR020612">
    <property type="entry name" value="Methylthiotransferase_CS"/>
</dbReference>
<dbReference type="InterPro" id="IPR006638">
    <property type="entry name" value="Elp3/MiaA/NifB-like_rSAM"/>
</dbReference>
<dbReference type="EMBL" id="VIKS01000018">
    <property type="protein sequence ID" value="TQV80294.1"/>
    <property type="molecule type" value="Genomic_DNA"/>
</dbReference>
<accession>A0A545TSU9</accession>
<dbReference type="FunFam" id="3.80.30.20:FF:000001">
    <property type="entry name" value="tRNA-2-methylthio-N(6)-dimethylallyladenosine synthase 2"/>
    <property type="match status" value="1"/>
</dbReference>
<dbReference type="PROSITE" id="PS01278">
    <property type="entry name" value="MTTASE_RADICAL"/>
    <property type="match status" value="1"/>
</dbReference>
<dbReference type="SFLD" id="SFLDS00029">
    <property type="entry name" value="Radical_SAM"/>
    <property type="match status" value="1"/>
</dbReference>
<keyword evidence="7" id="KW-0408">Iron</keyword>
<dbReference type="NCBIfam" id="TIGR01579">
    <property type="entry name" value="MiaB-like-C"/>
    <property type="match status" value="1"/>
</dbReference>
<dbReference type="PANTHER" id="PTHR11918:SF45">
    <property type="entry name" value="THREONYLCARBAMOYLADENOSINE TRNA METHYLTHIOTRANSFERASE"/>
    <property type="match status" value="1"/>
</dbReference>
<dbReference type="InterPro" id="IPR007197">
    <property type="entry name" value="rSAM"/>
</dbReference>